<gene>
    <name evidence="1" type="ORF">SERLA73DRAFT_178132</name>
</gene>
<evidence type="ECO:0000313" key="2">
    <source>
        <dbReference type="Proteomes" id="UP000008063"/>
    </source>
</evidence>
<name>F8PQT3_SERL3</name>
<organism evidence="2">
    <name type="scientific">Serpula lacrymans var. lacrymans (strain S7.3)</name>
    <name type="common">Dry rot fungus</name>
    <dbReference type="NCBI Taxonomy" id="936435"/>
    <lineage>
        <taxon>Eukaryota</taxon>
        <taxon>Fungi</taxon>
        <taxon>Dikarya</taxon>
        <taxon>Basidiomycota</taxon>
        <taxon>Agaricomycotina</taxon>
        <taxon>Agaricomycetes</taxon>
        <taxon>Agaricomycetidae</taxon>
        <taxon>Boletales</taxon>
        <taxon>Coniophorineae</taxon>
        <taxon>Serpulaceae</taxon>
        <taxon>Serpula</taxon>
    </lineage>
</organism>
<dbReference type="EMBL" id="GL945477">
    <property type="protein sequence ID" value="EGO02277.1"/>
    <property type="molecule type" value="Genomic_DNA"/>
</dbReference>
<dbReference type="InParanoid" id="F8PQT3"/>
<dbReference type="HOGENOM" id="CLU_1928866_0_0_1"/>
<accession>F8PQT3</accession>
<proteinExistence type="predicted"/>
<sequence length="131" mass="14877">MIAFASVHALLLIRAWCIRRQSQKFTFTLIFSFTVYTVFCFDSFARGSIQDTCKGLVFTAFLKDEITLECRTAGSPRFRNHLITRSQWPVSGPPAPPHLAYQGWRLSRNYIPCHVSGACSRVCEGRLIVCI</sequence>
<reference evidence="2" key="1">
    <citation type="journal article" date="2011" name="Science">
        <title>The plant cell wall-decomposing machinery underlies the functional diversity of forest fungi.</title>
        <authorList>
            <person name="Eastwood D.C."/>
            <person name="Floudas D."/>
            <person name="Binder M."/>
            <person name="Majcherczyk A."/>
            <person name="Schneider P."/>
            <person name="Aerts A."/>
            <person name="Asiegbu F.O."/>
            <person name="Baker S.E."/>
            <person name="Barry K."/>
            <person name="Bendiksby M."/>
            <person name="Blumentritt M."/>
            <person name="Coutinho P.M."/>
            <person name="Cullen D."/>
            <person name="de Vries R.P."/>
            <person name="Gathman A."/>
            <person name="Goodell B."/>
            <person name="Henrissat B."/>
            <person name="Ihrmark K."/>
            <person name="Kauserud H."/>
            <person name="Kohler A."/>
            <person name="LaButti K."/>
            <person name="Lapidus A."/>
            <person name="Lavin J.L."/>
            <person name="Lee Y.-H."/>
            <person name="Lindquist E."/>
            <person name="Lilly W."/>
            <person name="Lucas S."/>
            <person name="Morin E."/>
            <person name="Murat C."/>
            <person name="Oguiza J.A."/>
            <person name="Park J."/>
            <person name="Pisabarro A.G."/>
            <person name="Riley R."/>
            <person name="Rosling A."/>
            <person name="Salamov A."/>
            <person name="Schmidt O."/>
            <person name="Schmutz J."/>
            <person name="Skrede I."/>
            <person name="Stenlid J."/>
            <person name="Wiebenga A."/>
            <person name="Xie X."/>
            <person name="Kuees U."/>
            <person name="Hibbett D.S."/>
            <person name="Hoffmeister D."/>
            <person name="Hoegberg N."/>
            <person name="Martin F."/>
            <person name="Grigoriev I.V."/>
            <person name="Watkinson S.C."/>
        </authorList>
    </citation>
    <scope>NUCLEOTIDE SEQUENCE [LARGE SCALE GENOMIC DNA]</scope>
    <source>
        <strain evidence="2">strain S7.3</strain>
    </source>
</reference>
<keyword evidence="2" id="KW-1185">Reference proteome</keyword>
<dbReference type="AlphaFoldDB" id="F8PQT3"/>
<dbReference type="Proteomes" id="UP000008063">
    <property type="component" value="Unassembled WGS sequence"/>
</dbReference>
<evidence type="ECO:0000313" key="1">
    <source>
        <dbReference type="EMBL" id="EGO02277.1"/>
    </source>
</evidence>
<protein>
    <submittedName>
        <fullName evidence="1">Uncharacterized protein</fullName>
    </submittedName>
</protein>